<dbReference type="PANTHER" id="PTHR31873:SF6">
    <property type="entry name" value="ASPARTATE DEHYDROGENASE DOMAIN-CONTAINING PROTEIN"/>
    <property type="match status" value="1"/>
</dbReference>
<name>A0A1I5R093_9BACI</name>
<proteinExistence type="inferred from homology"/>
<dbReference type="STRING" id="306540.SAMN05421839_12574"/>
<comment type="similarity">
    <text evidence="1">Belongs to the L-aspartate dehydrogenase family.</text>
</comment>
<reference evidence="5 6" key="1">
    <citation type="submission" date="2016-10" db="EMBL/GenBank/DDBJ databases">
        <authorList>
            <person name="de Groot N.N."/>
        </authorList>
    </citation>
    <scope>NUCLEOTIDE SEQUENCE [LARGE SCALE GENOMIC DNA]</scope>
    <source>
        <strain evidence="5 6">DSM 17073</strain>
    </source>
</reference>
<feature type="domain" description="Aspartate dehydrogenase" evidence="2">
    <location>
        <begin position="171"/>
        <end position="240"/>
    </location>
</feature>
<gene>
    <name evidence="4" type="ORF">HHA03_14950</name>
    <name evidence="5" type="ORF">SAMN05421839_12574</name>
</gene>
<dbReference type="Pfam" id="PF01958">
    <property type="entry name" value="Asp_DH_C"/>
    <property type="match status" value="1"/>
</dbReference>
<keyword evidence="7" id="KW-1185">Reference proteome</keyword>
<dbReference type="PANTHER" id="PTHR31873">
    <property type="entry name" value="L-ASPARTATE DEHYDROGENASE-RELATED"/>
    <property type="match status" value="1"/>
</dbReference>
<dbReference type="Proteomes" id="UP000242243">
    <property type="component" value="Unassembled WGS sequence"/>
</dbReference>
<dbReference type="AlphaFoldDB" id="A0A1I5R093"/>
<dbReference type="GO" id="GO:0050661">
    <property type="term" value="F:NADP binding"/>
    <property type="evidence" value="ECO:0007669"/>
    <property type="project" value="InterPro"/>
</dbReference>
<reference evidence="4 7" key="2">
    <citation type="submission" date="2019-07" db="EMBL/GenBank/DDBJ databases">
        <title>Whole genome shotgun sequence of Halolactibacillus halophilus NBRC 100868.</title>
        <authorList>
            <person name="Hosoyama A."/>
            <person name="Uohara A."/>
            <person name="Ohji S."/>
            <person name="Ichikawa N."/>
        </authorList>
    </citation>
    <scope>NUCLEOTIDE SEQUENCE [LARGE SCALE GENOMIC DNA]</scope>
    <source>
        <strain evidence="4 7">NBRC 100868</strain>
    </source>
</reference>
<dbReference type="SUPFAM" id="SSF51735">
    <property type="entry name" value="NAD(P)-binding Rossmann-fold domains"/>
    <property type="match status" value="1"/>
</dbReference>
<dbReference type="Proteomes" id="UP000321547">
    <property type="component" value="Unassembled WGS sequence"/>
</dbReference>
<evidence type="ECO:0000313" key="4">
    <source>
        <dbReference type="EMBL" id="GEM01963.1"/>
    </source>
</evidence>
<evidence type="ECO:0000313" key="6">
    <source>
        <dbReference type="Proteomes" id="UP000242243"/>
    </source>
</evidence>
<evidence type="ECO:0000256" key="1">
    <source>
        <dbReference type="ARBA" id="ARBA00008331"/>
    </source>
</evidence>
<evidence type="ECO:0000259" key="3">
    <source>
        <dbReference type="Pfam" id="PF03447"/>
    </source>
</evidence>
<evidence type="ECO:0000313" key="5">
    <source>
        <dbReference type="EMBL" id="SFP51915.1"/>
    </source>
</evidence>
<dbReference type="EMBL" id="BJWI01000021">
    <property type="protein sequence ID" value="GEM01963.1"/>
    <property type="molecule type" value="Genomic_DNA"/>
</dbReference>
<organism evidence="5 6">
    <name type="scientific">Halolactibacillus halophilus</name>
    <dbReference type="NCBI Taxonomy" id="306540"/>
    <lineage>
        <taxon>Bacteria</taxon>
        <taxon>Bacillati</taxon>
        <taxon>Bacillota</taxon>
        <taxon>Bacilli</taxon>
        <taxon>Bacillales</taxon>
        <taxon>Bacillaceae</taxon>
        <taxon>Halolactibacillus</taxon>
    </lineage>
</organism>
<dbReference type="InterPro" id="IPR005106">
    <property type="entry name" value="Asp/hSer_DH_NAD-bd"/>
</dbReference>
<dbReference type="OrthoDB" id="1906017at2"/>
<dbReference type="InterPro" id="IPR002811">
    <property type="entry name" value="Asp_DH"/>
</dbReference>
<evidence type="ECO:0000259" key="2">
    <source>
        <dbReference type="Pfam" id="PF01958"/>
    </source>
</evidence>
<dbReference type="Gene3D" id="3.40.50.720">
    <property type="entry name" value="NAD(P)-binding Rossmann-like Domain"/>
    <property type="match status" value="1"/>
</dbReference>
<dbReference type="GO" id="GO:0009435">
    <property type="term" value="P:NAD+ biosynthetic process"/>
    <property type="evidence" value="ECO:0007669"/>
    <property type="project" value="InterPro"/>
</dbReference>
<feature type="domain" description="Aspartate/homoserine dehydrogenase NAD-binding" evidence="3">
    <location>
        <begin position="10"/>
        <end position="123"/>
    </location>
</feature>
<protein>
    <submittedName>
        <fullName evidence="5">Aspartate dehydrogenase</fullName>
    </submittedName>
</protein>
<evidence type="ECO:0000313" key="7">
    <source>
        <dbReference type="Proteomes" id="UP000321547"/>
    </source>
</evidence>
<dbReference type="EMBL" id="FOXC01000025">
    <property type="protein sequence ID" value="SFP51915.1"/>
    <property type="molecule type" value="Genomic_DNA"/>
</dbReference>
<dbReference type="Gene3D" id="3.30.360.10">
    <property type="entry name" value="Dihydrodipicolinate Reductase, domain 2"/>
    <property type="match status" value="1"/>
</dbReference>
<dbReference type="GO" id="GO:0033735">
    <property type="term" value="F:aspartate dehydrogenase [NAD(P)+] activity"/>
    <property type="evidence" value="ECO:0007669"/>
    <property type="project" value="InterPro"/>
</dbReference>
<accession>A0A1I5R093</accession>
<dbReference type="Pfam" id="PF03447">
    <property type="entry name" value="NAD_binding_3"/>
    <property type="match status" value="1"/>
</dbReference>
<dbReference type="InterPro" id="IPR036291">
    <property type="entry name" value="NAD(P)-bd_dom_sf"/>
</dbReference>
<dbReference type="RefSeq" id="WP_089832670.1">
    <property type="nucleotide sequence ID" value="NZ_BJWI01000021.1"/>
</dbReference>
<dbReference type="SUPFAM" id="SSF55347">
    <property type="entry name" value="Glyceraldehyde-3-phosphate dehydrogenase-like, C-terminal domain"/>
    <property type="match status" value="1"/>
</dbReference>
<sequence>MKKKRLALLGCGYLNKIVADAVINGVLPEYELVGVLAKNSESAKMFAHQYGATACSTIDQLMDLKPDFVPEAAAGQAVVDYAETILSRSSNIIILSAAPLADTKFFEKLKITAEENDVKIYLPGGATGAYSLLQTASLMSKTPIEVTITSKKSPNFIKNTPFYKENLMGITKKERVFSGSAKDIIEAYPYVFNVIFSTANASAGLENTTFHIDATPDFSGDDYRIEVTGDDIQLDLSIMSQDYSIAGWSVVTILKNAVSTVVF</sequence>